<keyword evidence="5" id="KW-0220">Diaminopimelate biosynthesis</keyword>
<name>A0A023DZ87_9PROT</name>
<dbReference type="PROSITE" id="PS00101">
    <property type="entry name" value="HEXAPEP_TRANSFERASES"/>
    <property type="match status" value="1"/>
</dbReference>
<gene>
    <name evidence="9" type="ORF">HE1_00502</name>
</gene>
<evidence type="ECO:0000256" key="1">
    <source>
        <dbReference type="ARBA" id="ARBA00007274"/>
    </source>
</evidence>
<dbReference type="Gene3D" id="2.160.10.10">
    <property type="entry name" value="Hexapeptide repeat proteins"/>
    <property type="match status" value="1"/>
</dbReference>
<keyword evidence="4" id="KW-0677">Repeat</keyword>
<dbReference type="InterPro" id="IPR001451">
    <property type="entry name" value="Hexapep"/>
</dbReference>
<dbReference type="GO" id="GO:0019877">
    <property type="term" value="P:diaminopimelate biosynthetic process"/>
    <property type="evidence" value="ECO:0007669"/>
    <property type="project" value="UniProtKB-KW"/>
</dbReference>
<evidence type="ECO:0000256" key="5">
    <source>
        <dbReference type="ARBA" id="ARBA00022915"/>
    </source>
</evidence>
<dbReference type="InterPro" id="IPR023180">
    <property type="entry name" value="THP_succinylTrfase_dom1"/>
</dbReference>
<dbReference type="RefSeq" id="WP_035544356.1">
    <property type="nucleotide sequence ID" value="NZ_BAUP01000068.1"/>
</dbReference>
<dbReference type="InterPro" id="IPR050179">
    <property type="entry name" value="Trans_hexapeptide_repeat"/>
</dbReference>
<accession>A0A023DZ87</accession>
<dbReference type="CDD" id="cd03350">
    <property type="entry name" value="LbH_THP_succinylT"/>
    <property type="match status" value="1"/>
</dbReference>
<comment type="caution">
    <text evidence="9">The sequence shown here is derived from an EMBL/GenBank/DDBJ whole genome shotgun (WGS) entry which is preliminary data.</text>
</comment>
<evidence type="ECO:0000256" key="3">
    <source>
        <dbReference type="ARBA" id="ARBA00022679"/>
    </source>
</evidence>
<dbReference type="EMBL" id="BAUP01000068">
    <property type="protein sequence ID" value="GAJ46177.1"/>
    <property type="molecule type" value="Genomic_DNA"/>
</dbReference>
<organism evidence="9 10">
    <name type="scientific">Holospora elegans E1</name>
    <dbReference type="NCBI Taxonomy" id="1427503"/>
    <lineage>
        <taxon>Bacteria</taxon>
        <taxon>Pseudomonadati</taxon>
        <taxon>Pseudomonadota</taxon>
        <taxon>Alphaproteobacteria</taxon>
        <taxon>Holosporales</taxon>
        <taxon>Holosporaceae</taxon>
        <taxon>Holospora</taxon>
    </lineage>
</organism>
<evidence type="ECO:0000313" key="10">
    <source>
        <dbReference type="Proteomes" id="UP000024842"/>
    </source>
</evidence>
<evidence type="ECO:0000313" key="9">
    <source>
        <dbReference type="EMBL" id="GAJ46177.1"/>
    </source>
</evidence>
<sequence>MFDFCVKTFLSSLESGEIRAAYPKEDGTWGVDAQVKQKILALFGSREMGIIEQYYIDKVSLFPRRFSLDDGVRIVPFGSSIRPGACVSKGVVVMPPSYVNIGAYLGARSMVDSHVLVGSCAQIGENVHLSAGVSIGGVLEPIESLPVIIEDDVFVGAGCVVTSGFHVKKGAVLGAGLSLSRSIPVYDTVKNEVYYGEIPEYSVVVPGTRAISSVFRDTQLALQCGIILKYRDSQTNSKIALEEALR</sequence>
<reference evidence="9 10" key="1">
    <citation type="journal article" date="2014" name="FEMS Microbiol. Lett.">
        <title>Draft genome sequences of three Holospora species (Holospora obtusa, Holospora undulata, and Holospora elegans), endonuclear symbiotic bacteria of the ciliate Paramecium caudatum.</title>
        <authorList>
            <person name="Dohra H."/>
            <person name="Tanaka K."/>
            <person name="Suzuki T."/>
            <person name="Fujishima M."/>
            <person name="Suzuki H."/>
        </authorList>
    </citation>
    <scope>NUCLEOTIDE SEQUENCE [LARGE SCALE GENOMIC DNA]</scope>
    <source>
        <strain evidence="9 10">E1</strain>
    </source>
</reference>
<dbReference type="AlphaFoldDB" id="A0A023DZ87"/>
<dbReference type="InterPro" id="IPR037133">
    <property type="entry name" value="THP_succinylTrfase_N_sf"/>
</dbReference>
<keyword evidence="3 9" id="KW-0808">Transferase</keyword>
<dbReference type="PANTHER" id="PTHR43300:SF10">
    <property type="entry name" value="2,3,4,5-TETRAHYDROPYRIDINE-2,6-DICARBOXYLATE N-ACETYLTRANSFERASE"/>
    <property type="match status" value="1"/>
</dbReference>
<keyword evidence="10" id="KW-1185">Reference proteome</keyword>
<evidence type="ECO:0000256" key="2">
    <source>
        <dbReference type="ARBA" id="ARBA00022605"/>
    </source>
</evidence>
<dbReference type="Gene3D" id="1.10.166.10">
    <property type="entry name" value="Tetrahydrodipicolinate-N-succinyltransferase, N-terminal domain"/>
    <property type="match status" value="1"/>
</dbReference>
<evidence type="ECO:0000256" key="4">
    <source>
        <dbReference type="ARBA" id="ARBA00022737"/>
    </source>
</evidence>
<dbReference type="PANTHER" id="PTHR43300">
    <property type="entry name" value="ACETYLTRANSFERASE"/>
    <property type="match status" value="1"/>
</dbReference>
<dbReference type="Pfam" id="PF14805">
    <property type="entry name" value="THDPS_N_2"/>
    <property type="match status" value="1"/>
</dbReference>
<keyword evidence="7" id="KW-0012">Acyltransferase</keyword>
<evidence type="ECO:0000256" key="6">
    <source>
        <dbReference type="ARBA" id="ARBA00023154"/>
    </source>
</evidence>
<dbReference type="GO" id="GO:0009085">
    <property type="term" value="P:lysine biosynthetic process"/>
    <property type="evidence" value="ECO:0007669"/>
    <property type="project" value="UniProtKB-KW"/>
</dbReference>
<dbReference type="Proteomes" id="UP000024842">
    <property type="component" value="Unassembled WGS sequence"/>
</dbReference>
<dbReference type="NCBIfam" id="NF008808">
    <property type="entry name" value="PRK11830.1"/>
    <property type="match status" value="1"/>
</dbReference>
<keyword evidence="6" id="KW-0457">Lysine biosynthesis</keyword>
<dbReference type="GO" id="GO:0016746">
    <property type="term" value="F:acyltransferase activity"/>
    <property type="evidence" value="ECO:0007669"/>
    <property type="project" value="UniProtKB-KW"/>
</dbReference>
<dbReference type="SUPFAM" id="SSF51161">
    <property type="entry name" value="Trimeric LpxA-like enzymes"/>
    <property type="match status" value="1"/>
</dbReference>
<keyword evidence="2" id="KW-0028">Amino-acid biosynthesis</keyword>
<dbReference type="Pfam" id="PF14602">
    <property type="entry name" value="Hexapep_2"/>
    <property type="match status" value="1"/>
</dbReference>
<evidence type="ECO:0000259" key="8">
    <source>
        <dbReference type="Pfam" id="PF14805"/>
    </source>
</evidence>
<feature type="domain" description="Tetrahydrodipicolinate-N-succinyltransferase chain A" evidence="8">
    <location>
        <begin position="6"/>
        <end position="43"/>
    </location>
</feature>
<dbReference type="InterPro" id="IPR018357">
    <property type="entry name" value="Hexapep_transf_CS"/>
</dbReference>
<protein>
    <submittedName>
        <fullName evidence="9">2,3,4,5-tetrahydropyridine-2,6-dicarboxylate N-succinyltransferase</fullName>
    </submittedName>
</protein>
<evidence type="ECO:0000256" key="7">
    <source>
        <dbReference type="ARBA" id="ARBA00023315"/>
    </source>
</evidence>
<comment type="similarity">
    <text evidence="1">Belongs to the transferase hexapeptide repeat family.</text>
</comment>
<dbReference type="STRING" id="1427503.HE1_00502"/>
<proteinExistence type="inferred from homology"/>
<dbReference type="OrthoDB" id="9775362at2"/>
<dbReference type="InterPro" id="IPR011004">
    <property type="entry name" value="Trimer_LpxA-like_sf"/>
</dbReference>